<feature type="compositionally biased region" description="Low complexity" evidence="1">
    <location>
        <begin position="572"/>
        <end position="655"/>
    </location>
</feature>
<organism evidence="2 3">
    <name type="scientific">Nephila pilipes</name>
    <name type="common">Giant wood spider</name>
    <name type="synonym">Nephila maculata</name>
    <dbReference type="NCBI Taxonomy" id="299642"/>
    <lineage>
        <taxon>Eukaryota</taxon>
        <taxon>Metazoa</taxon>
        <taxon>Ecdysozoa</taxon>
        <taxon>Arthropoda</taxon>
        <taxon>Chelicerata</taxon>
        <taxon>Arachnida</taxon>
        <taxon>Araneae</taxon>
        <taxon>Araneomorphae</taxon>
        <taxon>Entelegynae</taxon>
        <taxon>Araneoidea</taxon>
        <taxon>Nephilidae</taxon>
        <taxon>Nephila</taxon>
    </lineage>
</organism>
<protein>
    <submittedName>
        <fullName evidence="2">Uncharacterized protein</fullName>
    </submittedName>
</protein>
<comment type="caution">
    <text evidence="2">The sequence shown here is derived from an EMBL/GenBank/DDBJ whole genome shotgun (WGS) entry which is preliminary data.</text>
</comment>
<feature type="region of interest" description="Disordered" evidence="1">
    <location>
        <begin position="123"/>
        <end position="201"/>
    </location>
</feature>
<evidence type="ECO:0000313" key="2">
    <source>
        <dbReference type="EMBL" id="GFT73943.1"/>
    </source>
</evidence>
<dbReference type="Proteomes" id="UP000887013">
    <property type="component" value="Unassembled WGS sequence"/>
</dbReference>
<feature type="compositionally biased region" description="Polar residues" evidence="1">
    <location>
        <begin position="518"/>
        <end position="531"/>
    </location>
</feature>
<feature type="compositionally biased region" description="Basic and acidic residues" evidence="1">
    <location>
        <begin position="555"/>
        <end position="571"/>
    </location>
</feature>
<feature type="compositionally biased region" description="Polar residues" evidence="1">
    <location>
        <begin position="162"/>
        <end position="174"/>
    </location>
</feature>
<keyword evidence="3" id="KW-1185">Reference proteome</keyword>
<dbReference type="EMBL" id="BMAW01021644">
    <property type="protein sequence ID" value="GFT73943.1"/>
    <property type="molecule type" value="Genomic_DNA"/>
</dbReference>
<feature type="compositionally biased region" description="Low complexity" evidence="1">
    <location>
        <begin position="56"/>
        <end position="70"/>
    </location>
</feature>
<feature type="compositionally biased region" description="Low complexity" evidence="1">
    <location>
        <begin position="539"/>
        <end position="550"/>
    </location>
</feature>
<feature type="compositionally biased region" description="Basic and acidic residues" evidence="1">
    <location>
        <begin position="344"/>
        <end position="358"/>
    </location>
</feature>
<evidence type="ECO:0000256" key="1">
    <source>
        <dbReference type="SAM" id="MobiDB-lite"/>
    </source>
</evidence>
<feature type="compositionally biased region" description="Low complexity" evidence="1">
    <location>
        <begin position="475"/>
        <end position="499"/>
    </location>
</feature>
<feature type="region of interest" description="Disordered" evidence="1">
    <location>
        <begin position="51"/>
        <end position="105"/>
    </location>
</feature>
<proteinExistence type="predicted"/>
<evidence type="ECO:0000313" key="3">
    <source>
        <dbReference type="Proteomes" id="UP000887013"/>
    </source>
</evidence>
<feature type="compositionally biased region" description="Basic and acidic residues" evidence="1">
    <location>
        <begin position="175"/>
        <end position="188"/>
    </location>
</feature>
<name>A0A8X6PKV6_NEPPI</name>
<dbReference type="AlphaFoldDB" id="A0A8X6PKV6"/>
<feature type="region of interest" description="Disordered" evidence="1">
    <location>
        <begin position="338"/>
        <end position="379"/>
    </location>
</feature>
<gene>
    <name evidence="2" type="primary">AVEN_55544_1</name>
    <name evidence="2" type="ORF">NPIL_153501</name>
</gene>
<dbReference type="OrthoDB" id="783250at2759"/>
<sequence>MRRKSDYTWFWNTGQNVAFHIFLLGFLLLCTRHSSAYPDFIDSMSRQFFGLPDDSNQQQQQHQQQYQQNNDPFSQMFGAHSQPVPSRPPPPPNYRHSQRRPDQPLQRQGYYAPQQVAYHQPHHPQPVAYHQPHHPQPIAYHPQQQHPPQPHPSYDGPPAVQGHQQGFGQVNTEGNETKTEGLPRDGKKPPYPPHTQHRQHHVATEYHVKHPHQPLEYHHTPETVEYHHPPPAAVEYQQPAVEYHSIPKHAVEYHHVPEQPVEHHGAAIEIHSNQDHHPHHEHVEYHHAPEVEYHHYPTHKPKRFHLSINQSPDYKIVDKHLKLPPVKFRFHINPKITITSNTKDPLDKKHHDDEHDLEPYPPPDAFSDHNAPPSYNEHTIEHYTPKHHYPVAHHEVKHYPVEHHEVKHYPVEHHAVQHYPVEHHVAAHPQPEYTYDLSRGHSHINPHRSSGHYEPTFKIKTRPIIFTEPPPTRPPTTTTRRTTTTTRRTTTTTTTTTARPRSRTRANLNARNPLFSVAFTQAPTTSTTSIARNGEVDDSTTSTSTTRRSTIGINSEREREDGTVSSRRDDPPSSSTTTTTTQPSTTTSTTTTTTTTPKPTTTSTSTTTTTTPRSTTISTTTTTERPTSTTTTTTAAPSTTRSTPAEETTPRTTPTLNVDANEIDMRKDSESPRRRPEPIREESLSVEHSESFNLENSESVKVIETTMLIDGKNQTVKFYYITQPVKLPLDVFQRVTGQKKSSSSGMSVIKIRDKRSTMDLYELQPIS</sequence>
<reference evidence="2" key="1">
    <citation type="submission" date="2020-08" db="EMBL/GenBank/DDBJ databases">
        <title>Multicomponent nature underlies the extraordinary mechanical properties of spider dragline silk.</title>
        <authorList>
            <person name="Kono N."/>
            <person name="Nakamura H."/>
            <person name="Mori M."/>
            <person name="Yoshida Y."/>
            <person name="Ohtoshi R."/>
            <person name="Malay A.D."/>
            <person name="Moran D.A.P."/>
            <person name="Tomita M."/>
            <person name="Numata K."/>
            <person name="Arakawa K."/>
        </authorList>
    </citation>
    <scope>NUCLEOTIDE SEQUENCE</scope>
</reference>
<accession>A0A8X6PKV6</accession>
<feature type="region of interest" description="Disordered" evidence="1">
    <location>
        <begin position="465"/>
        <end position="691"/>
    </location>
</feature>
<feature type="compositionally biased region" description="Basic and acidic residues" evidence="1">
    <location>
        <begin position="663"/>
        <end position="690"/>
    </location>
</feature>